<dbReference type="Pfam" id="PF00440">
    <property type="entry name" value="TetR_N"/>
    <property type="match status" value="1"/>
</dbReference>
<dbReference type="AlphaFoldDB" id="A0A7H1N021"/>
<reference evidence="6 7" key="1">
    <citation type="submission" date="2020-05" db="EMBL/GenBank/DDBJ databases">
        <title>Complete closed genome sequence of Defluviicoccus vanus.</title>
        <authorList>
            <person name="Bessarab I."/>
            <person name="Arumugam K."/>
            <person name="Maszenan A.M."/>
            <person name="Seviour R.J."/>
            <person name="Williams R.B."/>
        </authorList>
    </citation>
    <scope>NUCLEOTIDE SEQUENCE [LARGE SCALE GENOMIC DNA]</scope>
    <source>
        <strain evidence="6 7">Ben 114</strain>
    </source>
</reference>
<evidence type="ECO:0000313" key="6">
    <source>
        <dbReference type="EMBL" id="QNT69057.1"/>
    </source>
</evidence>
<proteinExistence type="predicted"/>
<evidence type="ECO:0000259" key="5">
    <source>
        <dbReference type="PROSITE" id="PS50977"/>
    </source>
</evidence>
<evidence type="ECO:0000256" key="2">
    <source>
        <dbReference type="ARBA" id="ARBA00023125"/>
    </source>
</evidence>
<dbReference type="EMBL" id="CP053923">
    <property type="protein sequence ID" value="QNT69057.1"/>
    <property type="molecule type" value="Genomic_DNA"/>
</dbReference>
<feature type="domain" description="HTH tetR-type" evidence="5">
    <location>
        <begin position="1"/>
        <end position="48"/>
    </location>
</feature>
<accession>A0A7H1N021</accession>
<dbReference type="KEGG" id="dvn:HQ394_06435"/>
<gene>
    <name evidence="6" type="ORF">HQ394_06435</name>
</gene>
<protein>
    <submittedName>
        <fullName evidence="6">TetR/AcrR family transcriptional regulator</fullName>
    </submittedName>
</protein>
<name>A0A7H1N021_9PROT</name>
<dbReference type="Gene3D" id="1.10.357.10">
    <property type="entry name" value="Tetracycline Repressor, domain 2"/>
    <property type="match status" value="1"/>
</dbReference>
<keyword evidence="1" id="KW-0805">Transcription regulation</keyword>
<dbReference type="InterPro" id="IPR050109">
    <property type="entry name" value="HTH-type_TetR-like_transc_reg"/>
</dbReference>
<dbReference type="InterPro" id="IPR001647">
    <property type="entry name" value="HTH_TetR"/>
</dbReference>
<dbReference type="GO" id="GO:0003700">
    <property type="term" value="F:DNA-binding transcription factor activity"/>
    <property type="evidence" value="ECO:0007669"/>
    <property type="project" value="TreeGrafter"/>
</dbReference>
<organism evidence="6 7">
    <name type="scientific">Defluviicoccus vanus</name>
    <dbReference type="NCBI Taxonomy" id="111831"/>
    <lineage>
        <taxon>Bacteria</taxon>
        <taxon>Pseudomonadati</taxon>
        <taxon>Pseudomonadota</taxon>
        <taxon>Alphaproteobacteria</taxon>
        <taxon>Rhodospirillales</taxon>
        <taxon>Rhodospirillaceae</taxon>
        <taxon>Defluviicoccus</taxon>
    </lineage>
</organism>
<dbReference type="SUPFAM" id="SSF46689">
    <property type="entry name" value="Homeodomain-like"/>
    <property type="match status" value="1"/>
</dbReference>
<dbReference type="PANTHER" id="PTHR30055:SF234">
    <property type="entry name" value="HTH-TYPE TRANSCRIPTIONAL REGULATOR BETI"/>
    <property type="match status" value="1"/>
</dbReference>
<keyword evidence="2 4" id="KW-0238">DNA-binding</keyword>
<keyword evidence="3" id="KW-0804">Transcription</keyword>
<dbReference type="PANTHER" id="PTHR30055">
    <property type="entry name" value="HTH-TYPE TRANSCRIPTIONAL REGULATOR RUTR"/>
    <property type="match status" value="1"/>
</dbReference>
<feature type="DNA-binding region" description="H-T-H motif" evidence="4">
    <location>
        <begin position="11"/>
        <end position="30"/>
    </location>
</feature>
<dbReference type="GO" id="GO:0000976">
    <property type="term" value="F:transcription cis-regulatory region binding"/>
    <property type="evidence" value="ECO:0007669"/>
    <property type="project" value="TreeGrafter"/>
</dbReference>
<evidence type="ECO:0000256" key="3">
    <source>
        <dbReference type="ARBA" id="ARBA00023163"/>
    </source>
</evidence>
<evidence type="ECO:0000256" key="4">
    <source>
        <dbReference type="PROSITE-ProRule" id="PRU00335"/>
    </source>
</evidence>
<dbReference type="InterPro" id="IPR009057">
    <property type="entry name" value="Homeodomain-like_sf"/>
</dbReference>
<keyword evidence="7" id="KW-1185">Reference proteome</keyword>
<dbReference type="PROSITE" id="PS50977">
    <property type="entry name" value="HTH_TETR_2"/>
    <property type="match status" value="1"/>
</dbReference>
<sequence length="168" mass="18525">MFLERGYDSVGMREIAQNAGISPALIYREGWTKADLLAELVLALNDEQIAGIEAMPLPEDTSPIERVLAVLAQFFAFDIAQLQLRRLGAAYGWLWSADQEARCAKQLKELIEPLRQIVIDAGLDPVEPRVEGLSAIYTAAFRDAVFANADAATCIERIRPTVAILLKP</sequence>
<dbReference type="Proteomes" id="UP000516369">
    <property type="component" value="Chromosome"/>
</dbReference>
<evidence type="ECO:0000313" key="7">
    <source>
        <dbReference type="Proteomes" id="UP000516369"/>
    </source>
</evidence>
<evidence type="ECO:0000256" key="1">
    <source>
        <dbReference type="ARBA" id="ARBA00023015"/>
    </source>
</evidence>